<feature type="domain" description="Luciferase-like" evidence="1">
    <location>
        <begin position="13"/>
        <end position="272"/>
    </location>
</feature>
<keyword evidence="3" id="KW-1185">Reference proteome</keyword>
<reference evidence="3" key="1">
    <citation type="journal article" date="2019" name="Int. J. Syst. Evol. Microbiol.">
        <title>The Global Catalogue of Microorganisms (GCM) 10K type strain sequencing project: providing services to taxonomists for standard genome sequencing and annotation.</title>
        <authorList>
            <consortium name="The Broad Institute Genomics Platform"/>
            <consortium name="The Broad Institute Genome Sequencing Center for Infectious Disease"/>
            <person name="Wu L."/>
            <person name="Ma J."/>
        </authorList>
    </citation>
    <scope>NUCLEOTIDE SEQUENCE [LARGE SCALE GENOMIC DNA]</scope>
    <source>
        <strain evidence="3">CGMCC 4.7152</strain>
    </source>
</reference>
<dbReference type="InterPro" id="IPR011251">
    <property type="entry name" value="Luciferase-like_dom"/>
</dbReference>
<dbReference type="Gene3D" id="3.20.20.30">
    <property type="entry name" value="Luciferase-like domain"/>
    <property type="match status" value="1"/>
</dbReference>
<dbReference type="InterPro" id="IPR036661">
    <property type="entry name" value="Luciferase-like_sf"/>
</dbReference>
<name>A0ABV9VP83_9ACTN</name>
<comment type="caution">
    <text evidence="2">The sequence shown here is derived from an EMBL/GenBank/DDBJ whole genome shotgun (WGS) entry which is preliminary data.</text>
</comment>
<dbReference type="RefSeq" id="WP_380114450.1">
    <property type="nucleotide sequence ID" value="NZ_JBHSIU010000011.1"/>
</dbReference>
<accession>A0ABV9VP83</accession>
<dbReference type="InterPro" id="IPR050766">
    <property type="entry name" value="Bact_Lucif_Oxidored"/>
</dbReference>
<dbReference type="Proteomes" id="UP001595912">
    <property type="component" value="Unassembled WGS sequence"/>
</dbReference>
<evidence type="ECO:0000313" key="2">
    <source>
        <dbReference type="EMBL" id="MFC4998197.1"/>
    </source>
</evidence>
<evidence type="ECO:0000259" key="1">
    <source>
        <dbReference type="Pfam" id="PF00296"/>
    </source>
</evidence>
<dbReference type="PANTHER" id="PTHR30137">
    <property type="entry name" value="LUCIFERASE-LIKE MONOOXYGENASE"/>
    <property type="match status" value="1"/>
</dbReference>
<proteinExistence type="predicted"/>
<organism evidence="2 3">
    <name type="scientific">Dactylosporangium cerinum</name>
    <dbReference type="NCBI Taxonomy" id="1434730"/>
    <lineage>
        <taxon>Bacteria</taxon>
        <taxon>Bacillati</taxon>
        <taxon>Actinomycetota</taxon>
        <taxon>Actinomycetes</taxon>
        <taxon>Micromonosporales</taxon>
        <taxon>Micromonosporaceae</taxon>
        <taxon>Dactylosporangium</taxon>
    </lineage>
</organism>
<dbReference type="PANTHER" id="PTHR30137:SF15">
    <property type="entry name" value="BLL6902 PROTEIN"/>
    <property type="match status" value="1"/>
</dbReference>
<protein>
    <submittedName>
        <fullName evidence="2">LLM class flavin-dependent oxidoreductase</fullName>
    </submittedName>
</protein>
<sequence>MPDPDRPFKLGFLTHVHGYGRPTEAVYADLLDTIAAAEQFGYDGVFLAQHHFSHDGARLPSPLVLLAAAARRTGRIELGTAISTIALEDPLRFAEDAAVLDELSGGRVQLGLGTGGANAAAYPAFGFTPETLDERYDAALETVHAAIEGKPVRGTDLALHPPVPDLRRRIWQSTSRVEKARRIGAAGDGLFIGTFIHRPEDDQLPLIDAYRTAYRDGPAGPGPRVGAARAVFPGGSRAAALADLGRGLALFRRQVQRFVDLSEHDDEQLAERINVHYGGTADVVDSLRRDPALFGHVDYFFPVVQHEASSAAEDIHRLEIIATEIAPEFGWRPAS</sequence>
<dbReference type="Pfam" id="PF00296">
    <property type="entry name" value="Bac_luciferase"/>
    <property type="match status" value="1"/>
</dbReference>
<dbReference type="SUPFAM" id="SSF51679">
    <property type="entry name" value="Bacterial luciferase-like"/>
    <property type="match status" value="1"/>
</dbReference>
<dbReference type="EMBL" id="JBHSIU010000011">
    <property type="protein sequence ID" value="MFC4998197.1"/>
    <property type="molecule type" value="Genomic_DNA"/>
</dbReference>
<evidence type="ECO:0000313" key="3">
    <source>
        <dbReference type="Proteomes" id="UP001595912"/>
    </source>
</evidence>
<gene>
    <name evidence="2" type="ORF">ACFPIJ_10165</name>
</gene>